<dbReference type="InterPro" id="IPR026961">
    <property type="entry name" value="PGG_dom"/>
</dbReference>
<accession>A0ABM3HBK9</accession>
<dbReference type="PANTHER" id="PTHR24177">
    <property type="entry name" value="CASKIN"/>
    <property type="match status" value="1"/>
</dbReference>
<dbReference type="Proteomes" id="UP000827889">
    <property type="component" value="Chromosome 4"/>
</dbReference>
<dbReference type="SMART" id="SM00248">
    <property type="entry name" value="ANK"/>
    <property type="match status" value="3"/>
</dbReference>
<feature type="repeat" description="ANK" evidence="1">
    <location>
        <begin position="213"/>
        <end position="245"/>
    </location>
</feature>
<reference evidence="6" key="1">
    <citation type="submission" date="2025-08" db="UniProtKB">
        <authorList>
            <consortium name="RefSeq"/>
        </authorList>
    </citation>
    <scope>IDENTIFICATION</scope>
    <source>
        <tissue evidence="6">Leaf</tissue>
    </source>
</reference>
<proteinExistence type="predicted"/>
<dbReference type="Pfam" id="PF13962">
    <property type="entry name" value="PGG"/>
    <property type="match status" value="1"/>
</dbReference>
<evidence type="ECO:0000256" key="3">
    <source>
        <dbReference type="SAM" id="Phobius"/>
    </source>
</evidence>
<keyword evidence="3" id="KW-1133">Transmembrane helix</keyword>
<dbReference type="PROSITE" id="PS50088">
    <property type="entry name" value="ANK_REPEAT"/>
    <property type="match status" value="1"/>
</dbReference>
<dbReference type="InterPro" id="IPR002110">
    <property type="entry name" value="Ankyrin_rpt"/>
</dbReference>
<dbReference type="GeneID" id="125314817"/>
<feature type="domain" description="PGG" evidence="4">
    <location>
        <begin position="578"/>
        <end position="691"/>
    </location>
</feature>
<evidence type="ECO:0000313" key="5">
    <source>
        <dbReference type="Proteomes" id="UP000827889"/>
    </source>
</evidence>
<dbReference type="InterPro" id="IPR036770">
    <property type="entry name" value="Ankyrin_rpt-contain_sf"/>
</dbReference>
<name>A0ABM3HBK9_9MYRT</name>
<feature type="transmembrane region" description="Helical" evidence="3">
    <location>
        <begin position="671"/>
        <end position="693"/>
    </location>
</feature>
<protein>
    <submittedName>
        <fullName evidence="6">Uncharacterized protein LOC125314817</fullName>
    </submittedName>
</protein>
<organism evidence="5 6">
    <name type="scientific">Rhodamnia argentea</name>
    <dbReference type="NCBI Taxonomy" id="178133"/>
    <lineage>
        <taxon>Eukaryota</taxon>
        <taxon>Viridiplantae</taxon>
        <taxon>Streptophyta</taxon>
        <taxon>Embryophyta</taxon>
        <taxon>Tracheophyta</taxon>
        <taxon>Spermatophyta</taxon>
        <taxon>Magnoliopsida</taxon>
        <taxon>eudicotyledons</taxon>
        <taxon>Gunneridae</taxon>
        <taxon>Pentapetalae</taxon>
        <taxon>rosids</taxon>
        <taxon>malvids</taxon>
        <taxon>Myrtales</taxon>
        <taxon>Myrtaceae</taxon>
        <taxon>Myrtoideae</taxon>
        <taxon>Myrteae</taxon>
        <taxon>Australasian group</taxon>
        <taxon>Rhodamnia</taxon>
    </lineage>
</organism>
<feature type="transmembrane region" description="Helical" evidence="3">
    <location>
        <begin position="584"/>
        <end position="605"/>
    </location>
</feature>
<evidence type="ECO:0000256" key="2">
    <source>
        <dbReference type="SAM" id="MobiDB-lite"/>
    </source>
</evidence>
<keyword evidence="3" id="KW-0472">Membrane</keyword>
<keyword evidence="3" id="KW-0812">Transmembrane</keyword>
<feature type="transmembrane region" description="Helical" evidence="3">
    <location>
        <begin position="625"/>
        <end position="650"/>
    </location>
</feature>
<evidence type="ECO:0000256" key="1">
    <source>
        <dbReference type="PROSITE-ProRule" id="PRU00023"/>
    </source>
</evidence>
<keyword evidence="5" id="KW-1185">Reference proteome</keyword>
<feature type="transmembrane region" description="Helical" evidence="3">
    <location>
        <begin position="699"/>
        <end position="724"/>
    </location>
</feature>
<dbReference type="SUPFAM" id="SSF48403">
    <property type="entry name" value="Ankyrin repeat"/>
    <property type="match status" value="1"/>
</dbReference>
<feature type="region of interest" description="Disordered" evidence="2">
    <location>
        <begin position="83"/>
        <end position="126"/>
    </location>
</feature>
<gene>
    <name evidence="6" type="primary">LOC125314817</name>
</gene>
<dbReference type="Gene3D" id="1.25.40.20">
    <property type="entry name" value="Ankyrin repeat-containing domain"/>
    <property type="match status" value="1"/>
</dbReference>
<evidence type="ECO:0000313" key="6">
    <source>
        <dbReference type="RefSeq" id="XP_048133986.1"/>
    </source>
</evidence>
<keyword evidence="1" id="KW-0040">ANK repeat</keyword>
<sequence length="752" mass="83429">MVSGGRGKDGVVVGGGRKGFGTAGAARALLGRKTEQSGAGAVLGFPAGLRRPKVEAVRWRRRLVVRGSGWRWWWRKTAKGGGVAHDSIQESDPMATQPSEERGNSSHAEQPADVRVSVGSAPSQSRGVSELLQEEADGEYHYYRPLWQAAFKGDWEFAKRFFEQDSASKMAKITSNSQTVLHLATLSAQDQFVENLIELLSPYPEVLETVDCNGRTALHNSVLCGRIRMVEALVRSNPNLTQLADNKGRVPLGISAKEASMHKEIAWFLAKSTTDNGPSQPFSSQSAIDTILDLTHAGHHDITLYLVKKYPHLISMRSTTHGKSILDILARMESHFPSGTRLSVLEALIYKCIPVDLNYEPTDKSSDPALQCLTRSIWNAAKIVVPIIKRTHEVKLGHMVTIELAKQVCIAISRSRTTEITNFLVLGDALGEATGRGITEIMKLCIQFFPEDIWMSPDDNRLEKHIFMAVHHRQERIVRLFLKETSTDQLSFVRAPLELSAAIMAAATQYQYAAAEYYSSFNVVTNVAGAAFQMQRELQWYKAAESRSTRYLALGYFRGKTFWARFVEQHQDLLKSGEKWMKDTANSCMLVSTLIATVLFAAAFTVPGGNDDKTGVPVLLGRDSILVFAISDALGLFSSVTAILLFLAILTSRYEAQDFLYLLPKKIIMGLCFLFLSLAFMLVAFTATLTIVLDKRMEWVLIPITLLASLPVALFVGLQLPLLLQMVKSTYGPSIFRPEGIWDGVNYTEQDR</sequence>
<dbReference type="RefSeq" id="XP_048133986.1">
    <property type="nucleotide sequence ID" value="XM_048278029.1"/>
</dbReference>
<evidence type="ECO:0000259" key="4">
    <source>
        <dbReference type="Pfam" id="PF13962"/>
    </source>
</evidence>
<dbReference type="PANTHER" id="PTHR24177:SF365">
    <property type="entry name" value="ANKYRIN REPEAT-CONTAINING PROTEIN NPR4-LIKE ISOFORM X1"/>
    <property type="match status" value="1"/>
</dbReference>
<dbReference type="Pfam" id="PF00023">
    <property type="entry name" value="Ank"/>
    <property type="match status" value="1"/>
</dbReference>